<evidence type="ECO:0000313" key="2">
    <source>
        <dbReference type="EMBL" id="AXG67308.1"/>
    </source>
</evidence>
<keyword evidence="1" id="KW-0472">Membrane</keyword>
<accession>A0A384ZYI1</accession>
<organism evidence="2 3">
    <name type="scientific">Dickeya phage vB_DsoM_AD1</name>
    <dbReference type="NCBI Taxonomy" id="2283029"/>
    <lineage>
        <taxon>Viruses</taxon>
        <taxon>Duplodnaviria</taxon>
        <taxon>Heunggongvirae</taxon>
        <taxon>Uroviricota</taxon>
        <taxon>Caudoviricetes</taxon>
        <taxon>Alexandravirus</taxon>
        <taxon>Alexandravirus AD1</taxon>
    </lineage>
</organism>
<dbReference type="EMBL" id="MH460463">
    <property type="protein sequence ID" value="AXG67308.1"/>
    <property type="molecule type" value="Genomic_DNA"/>
</dbReference>
<keyword evidence="1" id="KW-0812">Transmembrane</keyword>
<keyword evidence="3" id="KW-1185">Reference proteome</keyword>
<dbReference type="Proteomes" id="UP000262440">
    <property type="component" value="Segment"/>
</dbReference>
<reference evidence="2 3" key="1">
    <citation type="journal article" date="2018" name="Front. Microbiol.">
        <title>Jumbo Bacteriophages Are Represented Within an Increasing Diversity of Environmental Viruses Infecting the Emerging Phytopathogen, Dickeya solani.</title>
        <authorList>
            <person name="Day A.W."/>
            <person name="Ahn J."/>
            <person name="Salmond G.P.C."/>
        </authorList>
    </citation>
    <scope>NUCLEOTIDE SEQUENCE [LARGE SCALE GENOMIC DNA]</scope>
</reference>
<keyword evidence="1" id="KW-1133">Transmembrane helix</keyword>
<sequence>MNRKMIAWAALVIFCVVGVVASTVALNHYNFLLSTLLTIVFGVGLVICVKCLDAATWDYCVKKGKEKNG</sequence>
<evidence type="ECO:0000313" key="3">
    <source>
        <dbReference type="Proteomes" id="UP000262440"/>
    </source>
</evidence>
<feature type="transmembrane region" description="Helical" evidence="1">
    <location>
        <begin position="31"/>
        <end position="52"/>
    </location>
</feature>
<name>A0A384ZYI1_9CAUD</name>
<evidence type="ECO:0000256" key="1">
    <source>
        <dbReference type="SAM" id="Phobius"/>
    </source>
</evidence>
<proteinExistence type="predicted"/>
<protein>
    <submittedName>
        <fullName evidence="2">Uncharacterized protein</fullName>
    </submittedName>
</protein>
<gene>
    <name evidence="2" type="ORF">AD1_264</name>
</gene>